<gene>
    <name evidence="3" type="ORF">FM071_09725</name>
</gene>
<dbReference type="AlphaFoldDB" id="A0A7M1BD47"/>
<feature type="chain" id="PRO_5032387807" evidence="1">
    <location>
        <begin position="17"/>
        <end position="331"/>
    </location>
</feature>
<reference evidence="3 4" key="1">
    <citation type="submission" date="2019-07" db="EMBL/GenBank/DDBJ databases">
        <title>Sulfurimonas paralvinellae sp. nov., a novel mesophilic, hydrogen- and sulfur-oxidizing chemolithoautotroph within the Epsilonproteo- bacteria isolated from a deep-sea hydrothermal vent polychaete nest, reclassification of Thiomicrospira denitrificans as Sulfurimonas denitrificans comb. nov. and emended description of the genus Sulfurimonas.</title>
        <authorList>
            <person name="Wang S."/>
            <person name="Jiang L."/>
            <person name="Shao Z."/>
        </authorList>
    </citation>
    <scope>NUCLEOTIDE SEQUENCE [LARGE SCALE GENOMIC DNA]</scope>
    <source>
        <strain evidence="3 4">GO25</strain>
    </source>
</reference>
<feature type="domain" description="Transglycosylase SLT" evidence="2">
    <location>
        <begin position="31"/>
        <end position="317"/>
    </location>
</feature>
<dbReference type="Pfam" id="PF13406">
    <property type="entry name" value="SLT_2"/>
    <property type="match status" value="1"/>
</dbReference>
<keyword evidence="4" id="KW-1185">Reference proteome</keyword>
<name>A0A7M1BD47_9BACT</name>
<dbReference type="SUPFAM" id="SSF53955">
    <property type="entry name" value="Lysozyme-like"/>
    <property type="match status" value="1"/>
</dbReference>
<accession>A0A7M1BD47</accession>
<dbReference type="InterPro" id="IPR023346">
    <property type="entry name" value="Lysozyme-like_dom_sf"/>
</dbReference>
<dbReference type="EMBL" id="CP041406">
    <property type="protein sequence ID" value="QOP46758.1"/>
    <property type="molecule type" value="Genomic_DNA"/>
</dbReference>
<protein>
    <submittedName>
        <fullName evidence="3">Murein transglycosylase</fullName>
    </submittedName>
</protein>
<organism evidence="3 4">
    <name type="scientific">Sulfurimonas paralvinellae</name>
    <dbReference type="NCBI Taxonomy" id="317658"/>
    <lineage>
        <taxon>Bacteria</taxon>
        <taxon>Pseudomonadati</taxon>
        <taxon>Campylobacterota</taxon>
        <taxon>Epsilonproteobacteria</taxon>
        <taxon>Campylobacterales</taxon>
        <taxon>Sulfurimonadaceae</taxon>
        <taxon>Sulfurimonas</taxon>
    </lineage>
</organism>
<dbReference type="InterPro" id="IPR043426">
    <property type="entry name" value="MltB-like"/>
</dbReference>
<dbReference type="Gene3D" id="1.10.8.350">
    <property type="entry name" value="Bacterial muramidase"/>
    <property type="match status" value="1"/>
</dbReference>
<evidence type="ECO:0000256" key="1">
    <source>
        <dbReference type="SAM" id="SignalP"/>
    </source>
</evidence>
<feature type="signal peptide" evidence="1">
    <location>
        <begin position="1"/>
        <end position="16"/>
    </location>
</feature>
<sequence>MFSILFLLILTTQLFAKYSYNNCTFKNPHYTEICKEVVKHGVSYKYANQFLLSYFKTQKYDEITWKYIQPSKIKYHRKKERQANNVLVKFVPKMVANLQEYKHAYDLAELKYGVNREIIAAILLKETKLGKIKPTHDAFIVFNTILTRTKPKSSREKWLLNMSKTNMASIIEHCYKEGVKPEQCNLPSSYAGAVGIPQFMPNSFIYTDSFYGKVADLTKMEDAILSAAKFLHKKAKFNKLIDWNKMPDIQKVESAWYAFEFENENCSFVHEENKKTGKKYRCFTKGKPELNYLREYVKKIMRYNNSSNYAIGVIRLAYEAHKALAKPSRSK</sequence>
<dbReference type="PANTHER" id="PTHR30163:SF8">
    <property type="entry name" value="LYTIC MUREIN TRANSGLYCOSYLASE"/>
    <property type="match status" value="1"/>
</dbReference>
<dbReference type="PANTHER" id="PTHR30163">
    <property type="entry name" value="MEMBRANE-BOUND LYTIC MUREIN TRANSGLYCOSYLASE B"/>
    <property type="match status" value="1"/>
</dbReference>
<evidence type="ECO:0000313" key="3">
    <source>
        <dbReference type="EMBL" id="QOP46758.1"/>
    </source>
</evidence>
<dbReference type="GO" id="GO:0009253">
    <property type="term" value="P:peptidoglycan catabolic process"/>
    <property type="evidence" value="ECO:0007669"/>
    <property type="project" value="TreeGrafter"/>
</dbReference>
<dbReference type="Gene3D" id="1.10.530.10">
    <property type="match status" value="1"/>
</dbReference>
<dbReference type="KEGG" id="spal:FM071_09725"/>
<dbReference type="GO" id="GO:0008933">
    <property type="term" value="F:peptidoglycan lytic transglycosylase activity"/>
    <property type="evidence" value="ECO:0007669"/>
    <property type="project" value="TreeGrafter"/>
</dbReference>
<keyword evidence="1" id="KW-0732">Signal</keyword>
<proteinExistence type="predicted"/>
<evidence type="ECO:0000313" key="4">
    <source>
        <dbReference type="Proteomes" id="UP000593580"/>
    </source>
</evidence>
<dbReference type="Proteomes" id="UP000593580">
    <property type="component" value="Chromosome"/>
</dbReference>
<dbReference type="InterPro" id="IPR031304">
    <property type="entry name" value="SLT_2"/>
</dbReference>
<evidence type="ECO:0000259" key="2">
    <source>
        <dbReference type="Pfam" id="PF13406"/>
    </source>
</evidence>